<name>A0A7S3MC51_9STRA</name>
<evidence type="ECO:0000313" key="2">
    <source>
        <dbReference type="EMBL" id="CAE0295765.1"/>
    </source>
</evidence>
<proteinExistence type="predicted"/>
<keyword evidence="1" id="KW-0472">Membrane</keyword>
<evidence type="ECO:0000256" key="1">
    <source>
        <dbReference type="SAM" id="Phobius"/>
    </source>
</evidence>
<protein>
    <submittedName>
        <fullName evidence="2">Uncharacterized protein</fullName>
    </submittedName>
</protein>
<organism evidence="2">
    <name type="scientific">Spumella elongata</name>
    <dbReference type="NCBI Taxonomy" id="89044"/>
    <lineage>
        <taxon>Eukaryota</taxon>
        <taxon>Sar</taxon>
        <taxon>Stramenopiles</taxon>
        <taxon>Ochrophyta</taxon>
        <taxon>Chrysophyceae</taxon>
        <taxon>Chromulinales</taxon>
        <taxon>Chromulinaceae</taxon>
        <taxon>Spumella</taxon>
    </lineage>
</organism>
<accession>A0A7S3MC51</accession>
<sequence>MDGLRHFTNNANVVVNFLQSLNCLFYQLRWLEGQIRHAPNEQIAIVLVLVSLLGYYTFVCNGQTNEENGYFCGENGVSGLIVCAVLSIIAYFFYKRFQDQQNQSVAVATRDDSDEQEKFLGASVPPFEQIEMGQPVRMAPRNAVVRPIAYV</sequence>
<dbReference type="EMBL" id="HBIC01048246">
    <property type="protein sequence ID" value="CAE0295765.1"/>
    <property type="molecule type" value="Transcribed_RNA"/>
</dbReference>
<reference evidence="2" key="1">
    <citation type="submission" date="2021-01" db="EMBL/GenBank/DDBJ databases">
        <authorList>
            <person name="Corre E."/>
            <person name="Pelletier E."/>
            <person name="Niang G."/>
            <person name="Scheremetjew M."/>
            <person name="Finn R."/>
            <person name="Kale V."/>
            <person name="Holt S."/>
            <person name="Cochrane G."/>
            <person name="Meng A."/>
            <person name="Brown T."/>
            <person name="Cohen L."/>
        </authorList>
    </citation>
    <scope>NUCLEOTIDE SEQUENCE</scope>
    <source>
        <strain evidence="2">CCAP 955/1</strain>
    </source>
</reference>
<keyword evidence="1" id="KW-1133">Transmembrane helix</keyword>
<feature type="transmembrane region" description="Helical" evidence="1">
    <location>
        <begin position="76"/>
        <end position="94"/>
    </location>
</feature>
<dbReference type="AlphaFoldDB" id="A0A7S3MC51"/>
<gene>
    <name evidence="2" type="ORF">SELO1098_LOCUS24617</name>
</gene>
<feature type="transmembrane region" description="Helical" evidence="1">
    <location>
        <begin position="43"/>
        <end position="64"/>
    </location>
</feature>
<keyword evidence="1" id="KW-0812">Transmembrane</keyword>